<reference evidence="6 7" key="1">
    <citation type="submission" date="2013-03" db="EMBL/GenBank/DDBJ databases">
        <authorList>
            <person name="Linke B."/>
        </authorList>
    </citation>
    <scope>NUCLEOTIDE SEQUENCE [LARGE SCALE GENOMIC DNA]</scope>
    <source>
        <strain evidence="6 7">B13</strain>
    </source>
</reference>
<organism evidence="6 7">
    <name type="scientific">Pseudomonas knackmussii (strain DSM 6978 / CCUG 54928 / LMG 23759 / B13)</name>
    <dbReference type="NCBI Taxonomy" id="1301098"/>
    <lineage>
        <taxon>Bacteria</taxon>
        <taxon>Pseudomonadati</taxon>
        <taxon>Pseudomonadota</taxon>
        <taxon>Gammaproteobacteria</taxon>
        <taxon>Pseudomonadales</taxon>
        <taxon>Pseudomonadaceae</taxon>
        <taxon>Pseudomonas</taxon>
    </lineage>
</organism>
<comment type="subcellular location">
    <subcellularLocation>
        <location evidence="1">Cytoplasm</location>
    </subcellularLocation>
</comment>
<comment type="function">
    <text evidence="4">Required for resistance to DNA-damaging agents.</text>
</comment>
<dbReference type="RefSeq" id="WP_043249383.1">
    <property type="nucleotide sequence ID" value="NZ_HG322950.1"/>
</dbReference>
<evidence type="ECO:0000313" key="6">
    <source>
        <dbReference type="EMBL" id="CDF82282.1"/>
    </source>
</evidence>
<protein>
    <recommendedName>
        <fullName evidence="5">UspA domain-containing protein</fullName>
    </recommendedName>
</protein>
<evidence type="ECO:0000256" key="3">
    <source>
        <dbReference type="ARBA" id="ARBA00022490"/>
    </source>
</evidence>
<dbReference type="EMBL" id="HG322950">
    <property type="protein sequence ID" value="CDF82282.1"/>
    <property type="molecule type" value="Genomic_DNA"/>
</dbReference>
<dbReference type="KEGG" id="pkc:PKB_0916"/>
<dbReference type="Proteomes" id="UP000025241">
    <property type="component" value="Chromosome I"/>
</dbReference>
<dbReference type="SUPFAM" id="SSF52402">
    <property type="entry name" value="Adenine nucleotide alpha hydrolases-like"/>
    <property type="match status" value="2"/>
</dbReference>
<dbReference type="HOGENOM" id="CLU_049301_1_2_6"/>
<feature type="domain" description="UspA" evidence="5">
    <location>
        <begin position="4"/>
        <end position="145"/>
    </location>
</feature>
<evidence type="ECO:0000313" key="7">
    <source>
        <dbReference type="Proteomes" id="UP000025241"/>
    </source>
</evidence>
<dbReference type="InterPro" id="IPR006016">
    <property type="entry name" value="UspA"/>
</dbReference>
<evidence type="ECO:0000256" key="4">
    <source>
        <dbReference type="ARBA" id="ARBA00037131"/>
    </source>
</evidence>
<reference evidence="6 7" key="2">
    <citation type="submission" date="2014-05" db="EMBL/GenBank/DDBJ databases">
        <title>Genome sequence of the 3-chlorobenzoate degrading bacterium Pseudomonas knackmussii B13 shows multiple evidence for horizontal gene transfer.</title>
        <authorList>
            <person name="Miyazaki R."/>
            <person name="Bertelli C."/>
            <person name="Falquet L."/>
            <person name="Robinson-Rechavi M."/>
            <person name="Gharib W."/>
            <person name="Roy S."/>
            <person name="Van der Meer J.R."/>
        </authorList>
    </citation>
    <scope>NUCLEOTIDE SEQUENCE [LARGE SCALE GENOMIC DNA]</scope>
    <source>
        <strain evidence="6 7">B13</strain>
    </source>
</reference>
<dbReference type="OrthoDB" id="239260at2"/>
<keyword evidence="3" id="KW-0963">Cytoplasm</keyword>
<dbReference type="AlphaFoldDB" id="A0A024HCP0"/>
<gene>
    <name evidence="6" type="ORF">PKB_0916</name>
</gene>
<keyword evidence="7" id="KW-1185">Reference proteome</keyword>
<dbReference type="Pfam" id="PF00582">
    <property type="entry name" value="Usp"/>
    <property type="match status" value="2"/>
</dbReference>
<dbReference type="PATRIC" id="fig|1301098.3.peg.921"/>
<comment type="similarity">
    <text evidence="2">Belongs to the universal stress protein A family.</text>
</comment>
<evidence type="ECO:0000256" key="1">
    <source>
        <dbReference type="ARBA" id="ARBA00004496"/>
    </source>
</evidence>
<evidence type="ECO:0000259" key="5">
    <source>
        <dbReference type="Pfam" id="PF00582"/>
    </source>
</evidence>
<dbReference type="GO" id="GO:0005737">
    <property type="term" value="C:cytoplasm"/>
    <property type="evidence" value="ECO:0007669"/>
    <property type="project" value="UniProtKB-SubCell"/>
</dbReference>
<name>A0A024HCP0_PSEKB</name>
<dbReference type="PANTHER" id="PTHR47892:SF1">
    <property type="entry name" value="UNIVERSAL STRESS PROTEIN E"/>
    <property type="match status" value="1"/>
</dbReference>
<dbReference type="eggNOG" id="COG0589">
    <property type="taxonomic scope" value="Bacteria"/>
</dbReference>
<evidence type="ECO:0000256" key="2">
    <source>
        <dbReference type="ARBA" id="ARBA00008791"/>
    </source>
</evidence>
<sequence length="309" mass="35286">MKLQHLLVIVDPTREEQPALNRAQWIAERCGARVELLLCDFNPALDNGLLISPQQMERVRILQQTERLDWLERLAAPLRQAGVETTCHTRWGKPLYREILAHVAEKQPDLVLKSSSRHGLLKRLFLTNTDWQLIRHCPQPLWMVHRQDWSGQRLCAALDPLHEADKPAALDRQLIATALELHRRLGLQAEYLHAYMPLPQTLAFDTQLLGSYEEHAKAVEAHHRHALDQLLDAHPAMQRKHTHLQLGFPEEAIPEFVRQQGIDLLLMGAVSRNPLESALVGHTAERVLEDVECDLLVLKAVREPSSEKG</sequence>
<proteinExistence type="inferred from homology"/>
<dbReference type="PANTHER" id="PTHR47892">
    <property type="entry name" value="UNIVERSAL STRESS PROTEIN E"/>
    <property type="match status" value="1"/>
</dbReference>
<dbReference type="Gene3D" id="3.40.50.12370">
    <property type="match status" value="1"/>
</dbReference>
<accession>A0A024HCP0</accession>
<dbReference type="STRING" id="1301098.PKB_0916"/>
<feature type="domain" description="UspA" evidence="5">
    <location>
        <begin position="173"/>
        <end position="299"/>
    </location>
</feature>